<feature type="compositionally biased region" description="Low complexity" evidence="5">
    <location>
        <begin position="42"/>
        <end position="51"/>
    </location>
</feature>
<dbReference type="PANTHER" id="PTHR12792">
    <property type="entry name" value="EXTRA SPINDLE POLES 1-RELATED"/>
    <property type="match status" value="1"/>
</dbReference>
<evidence type="ECO:0000256" key="3">
    <source>
        <dbReference type="ARBA" id="ARBA00022801"/>
    </source>
</evidence>
<evidence type="ECO:0000256" key="2">
    <source>
        <dbReference type="ARBA" id="ARBA00012489"/>
    </source>
</evidence>
<feature type="compositionally biased region" description="Basic and acidic residues" evidence="5">
    <location>
        <begin position="1948"/>
        <end position="1957"/>
    </location>
</feature>
<dbReference type="GO" id="GO:0005634">
    <property type="term" value="C:nucleus"/>
    <property type="evidence" value="ECO:0007669"/>
    <property type="project" value="InterPro"/>
</dbReference>
<keyword evidence="4" id="KW-0159">Chromosome partition</keyword>
<name>A0A6G1LAV1_9PEZI</name>
<dbReference type="GO" id="GO:0005737">
    <property type="term" value="C:cytoplasm"/>
    <property type="evidence" value="ECO:0007669"/>
    <property type="project" value="TreeGrafter"/>
</dbReference>
<evidence type="ECO:0000256" key="5">
    <source>
        <dbReference type="SAM" id="MobiDB-lite"/>
    </source>
</evidence>
<dbReference type="EMBL" id="ML995829">
    <property type="protein sequence ID" value="KAF2770007.1"/>
    <property type="molecule type" value="Genomic_DNA"/>
</dbReference>
<reference evidence="7" key="1">
    <citation type="journal article" date="2020" name="Stud. Mycol.">
        <title>101 Dothideomycetes genomes: a test case for predicting lifestyles and emergence of pathogens.</title>
        <authorList>
            <person name="Haridas S."/>
            <person name="Albert R."/>
            <person name="Binder M."/>
            <person name="Bloem J."/>
            <person name="Labutti K."/>
            <person name="Salamov A."/>
            <person name="Andreopoulos B."/>
            <person name="Baker S."/>
            <person name="Barry K."/>
            <person name="Bills G."/>
            <person name="Bluhm B."/>
            <person name="Cannon C."/>
            <person name="Castanera R."/>
            <person name="Culley D."/>
            <person name="Daum C."/>
            <person name="Ezra D."/>
            <person name="Gonzalez J."/>
            <person name="Henrissat B."/>
            <person name="Kuo A."/>
            <person name="Liang C."/>
            <person name="Lipzen A."/>
            <person name="Lutzoni F."/>
            <person name="Magnuson J."/>
            <person name="Mondo S."/>
            <person name="Nolan M."/>
            <person name="Ohm R."/>
            <person name="Pangilinan J."/>
            <person name="Park H.-J."/>
            <person name="Ramirez L."/>
            <person name="Alfaro M."/>
            <person name="Sun H."/>
            <person name="Tritt A."/>
            <person name="Yoshinaga Y."/>
            <person name="Zwiers L.-H."/>
            <person name="Turgeon B."/>
            <person name="Goodwin S."/>
            <person name="Spatafora J."/>
            <person name="Crous P."/>
            <person name="Grigoriev I."/>
        </authorList>
    </citation>
    <scope>NUCLEOTIDE SEQUENCE</scope>
    <source>
        <strain evidence="7">CBS 116005</strain>
    </source>
</reference>
<dbReference type="Gene3D" id="1.25.40.10">
    <property type="entry name" value="Tetratricopeptide repeat domain"/>
    <property type="match status" value="1"/>
</dbReference>
<comment type="catalytic activity">
    <reaction evidence="1">
        <text>All bonds known to be hydrolyzed by this endopeptidase have arginine in P1 and an acidic residue in P4. P6 is often occupied by an acidic residue or by a hydroxy-amino-acid residue, the phosphorylation of which enhances cleavage.</text>
        <dbReference type="EC" id="3.4.22.49"/>
    </reaction>
</comment>
<gene>
    <name evidence="7" type="ORF">EJ03DRAFT_311394</name>
</gene>
<dbReference type="EC" id="3.4.22.49" evidence="2"/>
<dbReference type="Pfam" id="PF03568">
    <property type="entry name" value="Separin_C"/>
    <property type="match status" value="1"/>
</dbReference>
<dbReference type="Proteomes" id="UP000799436">
    <property type="component" value="Unassembled WGS sequence"/>
</dbReference>
<dbReference type="InterPro" id="IPR005314">
    <property type="entry name" value="Peptidase_C50"/>
</dbReference>
<dbReference type="OrthoDB" id="10255632at2759"/>
<feature type="region of interest" description="Disordered" evidence="5">
    <location>
        <begin position="1898"/>
        <end position="1957"/>
    </location>
</feature>
<dbReference type="GO" id="GO:0044732">
    <property type="term" value="C:mitotic spindle pole body"/>
    <property type="evidence" value="ECO:0007669"/>
    <property type="project" value="TreeGrafter"/>
</dbReference>
<dbReference type="InterPro" id="IPR019734">
    <property type="entry name" value="TPR_rpt"/>
</dbReference>
<dbReference type="GO" id="GO:0072686">
    <property type="term" value="C:mitotic spindle"/>
    <property type="evidence" value="ECO:0007669"/>
    <property type="project" value="TreeGrafter"/>
</dbReference>
<dbReference type="InterPro" id="IPR030397">
    <property type="entry name" value="SEPARIN_core_dom"/>
</dbReference>
<accession>A0A6G1LAV1</accession>
<evidence type="ECO:0000256" key="1">
    <source>
        <dbReference type="ARBA" id="ARBA00000451"/>
    </source>
</evidence>
<protein>
    <recommendedName>
        <fullName evidence="2">separase</fullName>
        <ecNumber evidence="2">3.4.22.49</ecNumber>
    </recommendedName>
</protein>
<dbReference type="GO" id="GO:0004197">
    <property type="term" value="F:cysteine-type endopeptidase activity"/>
    <property type="evidence" value="ECO:0007669"/>
    <property type="project" value="InterPro"/>
</dbReference>
<keyword evidence="3" id="KW-0378">Hydrolase</keyword>
<sequence>MKSDVEVVGSALSDGTASEITLKTLQSLLGVQDSAQKPISSISSGKIASSSGLTSRHASKATSRKINAAGIAIKEDDTGHLTPKSKQAFATEVVNITLKVLTNAARTRQECIVQADAPITQAALNATAESACLAFQYLLAVDAKAPCAKENRKWQLENGVLALTGRLISLRLDTLATKCLKLMKRRLSAAIGDRPSAPPSRQAVRPNWIPQPQRPTLAALLHLPPALLQRPDLLGLAVYYQQLVLKIIALTREPAAIEGLFEAIALSAASSPANIIVAHANALSDHHKAAKQLESLVSTILSLCPSVSSASDTLAADARISIPPEAAFKLQATALSIRQMWWKIAGHHADLAKELHGPFLKCLTAFVRRSRTSCQAHDIAQDAYTKLSIGSGDVDNDIQFENCRLMCSLAEATATQAEVSEWAARMNKYCKHLDAQHARAVASLAEQVRIQVLLLEEGRDDGLLETAIDDLSVRMKASLSGHGSDYDFLLSSLSRLLGNLRSSKHGNLDDVKLKTLAAVAAGFAQRYARSYPGRNFEQALTIVLCALKYSKTSEDFDCWLSKDAARLLIDAGTLDLVAKAVFSKSLAAAWTMSRNAIALGRILRALLLKAIRARADETYSDDENVADAARGGLLEWQLVYAMELAARPKYHDRLRECIAKMLRVLSQLYVAKQYPIRRARVATCAFQLRSSHPDLLPPHVLKVWQAGITLDIAQLGEDESLRVYLADVKACLTVTKAFCDGRPSMESLVPALCAWQSIITCSDTAEGIYERVDDCSRSWSVLRSVSDYMAVTGESARLAVLRMLAILSDRVGSSQQQAVSAVNLAHAYLEIGHAEKAKLVLSHVEGRIHQEGVPLLAQLLLHIGCIDCALATDNQEAAQDHLAKAQTLRADLPPQSISRDDRRIYELLHVKAYLVKSKLERIGGAPHEALDAAKRAVRLVNGIWAALERATGREESLPRPESVEADPTDVQRLTTGVSKLQLITPKDESKAHGCVNPSDSGAAFWPLLPLMCRALQQLSDLYAHHGLFSDAHTYSKRAIELAEQVGASTILCQALCHRCRLLVLADDLQEAELCLTKAEEIDVTTSPLHDAERRSARAALFAKEAEYKQAIQMYEQAIGLIDHTCSPTSIARLETLESNGDVLADQMQAPKITAASQSKRLKSSKSARAPAKRPDVKKTAVRAIKATTTTTPPDDAEKEDGEFYMVAKRRREVMLDKALLCLQSGAAGRSADLAKEVLPTAVGSLHQQRVQFYALMQKASTALQSDLSYNMLPESTIAFPAFARPSRRSSQLGRPRLSLLSLPPTEQTLAKGVSKASARKAKEMEGFLAILKAAKDCISQDSVPLRGSIATVDMHRFGSMQSNASILLSAATLKYPNGHLHPTRQALEIELPRMHAWQCEASTIHVDEASCTSSAPFVWPQALRPPEHLPLTASTFQERYVDILPSTWTAVSIALNEDCTELYITRYRSCQSPMILRLPFARHRQDKEEQEAFDYHCGKAELKDIIQASDYTCHSAGTVEGKGAKSNWWSEREALDRRLHELLINMENIWLGGFKGIFSQQRRYSDLLARFRKTFVDILARYLPSRRAVKGRQKPIALDNKVLELFIGLGHDADGAVDMDEPLADLLYLVVDMLQFSGEQNAYDEIDFDSMAVDVLDALRSYHDALPGDEANGHLILVLDRRLQAFPWESMPCLEGASVSRVGSMQSLRERIVAIRRQHSSAQDQGLYQVSRKSGTYILNPSKDLKGTETMLSPSLDVLRAGEGLWTSMVQQAPSENDFSQALSESSILLYFGHGSGSQYIRPRKIKKLDGCSEVVWLMGCSSGALKEYGELEPFAVPLAYLMAGTKHTSLTDADYEDTQAPDGKCMAVVATLWDVTDKDIDRFSLALGEAWGLFQPSEDSKLPPKTPRKRSAQMAASFSPQKVPKTPKVSKTPSKAPARSRSVSRVRQADDGRKRSLVEAVARSRDACYLRYLNGAAPVVYGVPVYLGD</sequence>
<dbReference type="InterPro" id="IPR011990">
    <property type="entry name" value="TPR-like_helical_dom_sf"/>
</dbReference>
<dbReference type="PROSITE" id="PS51700">
    <property type="entry name" value="SEPARIN"/>
    <property type="match status" value="1"/>
</dbReference>
<feature type="region of interest" description="Disordered" evidence="5">
    <location>
        <begin position="1153"/>
        <end position="1179"/>
    </location>
</feature>
<feature type="compositionally biased region" description="Low complexity" evidence="5">
    <location>
        <begin position="1923"/>
        <end position="1947"/>
    </location>
</feature>
<dbReference type="GO" id="GO:0006508">
    <property type="term" value="P:proteolysis"/>
    <property type="evidence" value="ECO:0007669"/>
    <property type="project" value="InterPro"/>
</dbReference>
<evidence type="ECO:0000313" key="8">
    <source>
        <dbReference type="Proteomes" id="UP000799436"/>
    </source>
</evidence>
<evidence type="ECO:0000256" key="4">
    <source>
        <dbReference type="ARBA" id="ARBA00022829"/>
    </source>
</evidence>
<dbReference type="SMART" id="SM00028">
    <property type="entry name" value="TPR"/>
    <property type="match status" value="3"/>
</dbReference>
<dbReference type="PANTHER" id="PTHR12792:SF0">
    <property type="entry name" value="SEPARIN"/>
    <property type="match status" value="1"/>
</dbReference>
<evidence type="ECO:0000259" key="6">
    <source>
        <dbReference type="PROSITE" id="PS51700"/>
    </source>
</evidence>
<proteinExistence type="predicted"/>
<keyword evidence="8" id="KW-1185">Reference proteome</keyword>
<dbReference type="SUPFAM" id="SSF48452">
    <property type="entry name" value="TPR-like"/>
    <property type="match status" value="1"/>
</dbReference>
<feature type="domain" description="Peptidase C50" evidence="6">
    <location>
        <begin position="1732"/>
        <end position="1832"/>
    </location>
</feature>
<feature type="region of interest" description="Disordered" evidence="5">
    <location>
        <begin position="42"/>
        <end position="61"/>
    </location>
</feature>
<organism evidence="7 8">
    <name type="scientific">Teratosphaeria nubilosa</name>
    <dbReference type="NCBI Taxonomy" id="161662"/>
    <lineage>
        <taxon>Eukaryota</taxon>
        <taxon>Fungi</taxon>
        <taxon>Dikarya</taxon>
        <taxon>Ascomycota</taxon>
        <taxon>Pezizomycotina</taxon>
        <taxon>Dothideomycetes</taxon>
        <taxon>Dothideomycetidae</taxon>
        <taxon>Mycosphaerellales</taxon>
        <taxon>Teratosphaeriaceae</taxon>
        <taxon>Teratosphaeria</taxon>
    </lineage>
</organism>
<evidence type="ECO:0000313" key="7">
    <source>
        <dbReference type="EMBL" id="KAF2770007.1"/>
    </source>
</evidence>
<dbReference type="GO" id="GO:0051307">
    <property type="term" value="P:meiotic chromosome separation"/>
    <property type="evidence" value="ECO:0007669"/>
    <property type="project" value="TreeGrafter"/>
</dbReference>